<keyword evidence="2" id="KW-0812">Transmembrane</keyword>
<dbReference type="AlphaFoldDB" id="A0A0C6FTL4"/>
<accession>A0A0C6FTL4</accession>
<dbReference type="Proteomes" id="UP000061432">
    <property type="component" value="Plasmid pMaq22A_1p"/>
</dbReference>
<dbReference type="InterPro" id="IPR027463">
    <property type="entry name" value="AcrB_DN_DC_subdom"/>
</dbReference>
<dbReference type="EMBL" id="AP014705">
    <property type="protein sequence ID" value="BAQ48889.1"/>
    <property type="molecule type" value="Genomic_DNA"/>
</dbReference>
<dbReference type="SUPFAM" id="SSF82866">
    <property type="entry name" value="Multidrug efflux transporter AcrB transmembrane domain"/>
    <property type="match status" value="2"/>
</dbReference>
<feature type="transmembrane region" description="Helical" evidence="2">
    <location>
        <begin position="363"/>
        <end position="383"/>
    </location>
</feature>
<keyword evidence="3" id="KW-0614">Plasmid</keyword>
<dbReference type="Gene3D" id="1.20.1640.10">
    <property type="entry name" value="Multidrug efflux transporter AcrB transmembrane domain"/>
    <property type="match status" value="2"/>
</dbReference>
<dbReference type="KEGG" id="maqu:Maq22A_1p32940"/>
<feature type="transmembrane region" description="Helical" evidence="2">
    <location>
        <begin position="41"/>
        <end position="60"/>
    </location>
</feature>
<feature type="transmembrane region" description="Helical" evidence="2">
    <location>
        <begin position="568"/>
        <end position="593"/>
    </location>
</feature>
<organism evidence="3 4">
    <name type="scientific">Methylobacterium aquaticum</name>
    <dbReference type="NCBI Taxonomy" id="270351"/>
    <lineage>
        <taxon>Bacteria</taxon>
        <taxon>Pseudomonadati</taxon>
        <taxon>Pseudomonadota</taxon>
        <taxon>Alphaproteobacteria</taxon>
        <taxon>Hyphomicrobiales</taxon>
        <taxon>Methylobacteriaceae</taxon>
        <taxon>Methylobacterium</taxon>
    </lineage>
</organism>
<dbReference type="InterPro" id="IPR001036">
    <property type="entry name" value="Acrflvin-R"/>
</dbReference>
<keyword evidence="2" id="KW-0472">Membrane</keyword>
<dbReference type="GO" id="GO:0005886">
    <property type="term" value="C:plasma membrane"/>
    <property type="evidence" value="ECO:0007669"/>
    <property type="project" value="TreeGrafter"/>
</dbReference>
<dbReference type="PANTHER" id="PTHR32063">
    <property type="match status" value="1"/>
</dbReference>
<feature type="transmembrane region" description="Helical" evidence="2">
    <location>
        <begin position="390"/>
        <end position="411"/>
    </location>
</feature>
<dbReference type="SUPFAM" id="SSF82714">
    <property type="entry name" value="Multidrug efflux transporter AcrB TolC docking domain, DN and DC subdomains"/>
    <property type="match status" value="2"/>
</dbReference>
<feature type="transmembrane region" description="Helical" evidence="2">
    <location>
        <begin position="901"/>
        <end position="921"/>
    </location>
</feature>
<evidence type="ECO:0000256" key="2">
    <source>
        <dbReference type="SAM" id="Phobius"/>
    </source>
</evidence>
<evidence type="ECO:0000313" key="4">
    <source>
        <dbReference type="Proteomes" id="UP000061432"/>
    </source>
</evidence>
<feature type="transmembrane region" description="Helical" evidence="2">
    <location>
        <begin position="499"/>
        <end position="521"/>
    </location>
</feature>
<dbReference type="GO" id="GO:0042910">
    <property type="term" value="F:xenobiotic transmembrane transporter activity"/>
    <property type="evidence" value="ECO:0007669"/>
    <property type="project" value="TreeGrafter"/>
</dbReference>
<feature type="transmembrane region" description="Helical" evidence="2">
    <location>
        <begin position="933"/>
        <end position="963"/>
    </location>
</feature>
<dbReference type="Pfam" id="PF00873">
    <property type="entry name" value="ACR_tran"/>
    <property type="match status" value="1"/>
</dbReference>
<reference evidence="4" key="2">
    <citation type="submission" date="2015-01" db="EMBL/GenBank/DDBJ databases">
        <title>Complete genome sequence of Methylobacterium aquaticum strain 22A.</title>
        <authorList>
            <person name="Tani A."/>
            <person name="Ogura Y."/>
            <person name="Hayashi T."/>
        </authorList>
    </citation>
    <scope>NUCLEOTIDE SEQUENCE [LARGE SCALE GENOMIC DNA]</scope>
    <source>
        <strain evidence="4">MA-22A</strain>
        <plasmid evidence="4">Plasmid pMaq22A_1p DNA</plasmid>
    </source>
</reference>
<reference evidence="3 4" key="1">
    <citation type="journal article" date="2015" name="Genome Announc.">
        <title>Complete Genome Sequence of Methylobacterium aquaticum Strain 22A, Isolated from Racomitrium japonicum Moss.</title>
        <authorList>
            <person name="Tani A."/>
            <person name="Ogura Y."/>
            <person name="Hayashi T."/>
            <person name="Kimbara K."/>
        </authorList>
    </citation>
    <scope>NUCLEOTIDE SEQUENCE [LARGE SCALE GENOMIC DNA]</scope>
    <source>
        <strain evidence="3 4">MA-22A</strain>
        <plasmid evidence="4">Plasmid pMaq22A_1p DNA</plasmid>
    </source>
</reference>
<name>A0A0C6FTL4_9HYPH</name>
<dbReference type="Gene3D" id="3.30.70.1440">
    <property type="entry name" value="Multidrug efflux transporter AcrB pore domain"/>
    <property type="match status" value="1"/>
</dbReference>
<feature type="transmembrane region" description="Helical" evidence="2">
    <location>
        <begin position="469"/>
        <end position="487"/>
    </location>
</feature>
<dbReference type="PANTHER" id="PTHR32063:SF4">
    <property type="entry name" value="SLR6043 PROTEIN"/>
    <property type="match status" value="1"/>
</dbReference>
<dbReference type="PRINTS" id="PR00702">
    <property type="entry name" value="ACRIFLAVINRP"/>
</dbReference>
<dbReference type="Gene3D" id="3.30.2090.10">
    <property type="entry name" value="Multidrug efflux transporter AcrB TolC docking domain, DN and DC subdomains"/>
    <property type="match status" value="2"/>
</dbReference>
<dbReference type="RefSeq" id="WP_082742884.1">
    <property type="nucleotide sequence ID" value="NZ_AP014705.1"/>
</dbReference>
<proteinExistence type="predicted"/>
<feature type="transmembrane region" description="Helical" evidence="2">
    <location>
        <begin position="1001"/>
        <end position="1020"/>
    </location>
</feature>
<dbReference type="OrthoDB" id="9806532at2"/>
<feature type="transmembrane region" description="Helical" evidence="2">
    <location>
        <begin position="1032"/>
        <end position="1055"/>
    </location>
</feature>
<keyword evidence="2" id="KW-1133">Transmembrane helix</keyword>
<dbReference type="Gene3D" id="3.30.70.1430">
    <property type="entry name" value="Multidrug efflux transporter AcrB pore domain"/>
    <property type="match status" value="2"/>
</dbReference>
<gene>
    <name evidence="3" type="ORF">Maq22A_1p32940</name>
</gene>
<sequence>MTDPNAAAPPPADACPPPPAPAGPSGLQAALVRFAVRRPGIVVALALALVVYGLAALTSAKYDVFPEFAPPSVTVQTEAPGLNPEQVEVLVTQAVEGAVNGLPGLASLRSNAIQGVSVVTATFRAGTDIHRARQLVGERLAGVAGRLPQGVAAPTMTALTSSTSAILLAGLTSDSRSLMDLRTVADWRVRLRLLAVPGVGEVLVYGGDVRSIRIQVRPQDLVRFRIGLADVLAAGRKATGVRGAGFIDTVNQRITLQTEGQSVTPAAVARTVLINEGGASVVLGDVADVVDGPEPAISAALVDGKPGVLMMIGAQYGANTVEAAAGVEAALAELRPGLAKDGIVLRDDLFRPAEFVAQATGHVLQALALGGILVVAVLVVFLFDWRTALISATAIPLSLIGAVLVLGAFGLSLNTMTLGGLAIAIGEVVDDAVIGVENAMRRLRENRRLAAPRPEAGVVLDAILEVRVSVAYATFAVLLVFLPVLALTGVPGRLFGPLALAYILAVLASLVVALTVTPALARLLLAGRKTPPDGTQPRKTLPAREPPVARAVRGAYVRLLRALARHPALVAAAGLLAVLASAVPVPSFGGAFLPDLKEGHFILHMATAPGTSLQETLRLGGHVTAGLKAIPEVRAVAQQVGRAEAGYDLGGTHESEIHIDLAPDLDGQAQERAEAAIRALMAATPGATFSLKTFLTERIEEVVSGFTAPVVVSVYGTDLDRIEAAARDVARELAEVRGAVGIQLRSPAGLPQINLSLRPADLRHWGLDAIEVLELARTAFQGDTVGQSYEGNAVFNVVVVLDPAARSRLSSLGDLPLRTPGGSIIRLSQVADVYETVGRYAVAHHGARRVRVVTANVEGRDVASFTEAVKRKIAREVKLPPGVYVGVGGAAEAQAQVRRDLALYAGLSGIGILLLLAVVTGSPANLALILVNLPFAFVGGVLAVAATGGLVSLGVVVGFVTLFGISLRNTIMMVAHYEHLVRVEGRPWGAATAIEGAADRLVPILMTSLVTGLGLLPLALGAGEPGREIEGPMAIVILGGLASSTLLNLTVLPVLAQRFARFRRPDGP</sequence>
<feature type="compositionally biased region" description="Pro residues" evidence="1">
    <location>
        <begin position="7"/>
        <end position="22"/>
    </location>
</feature>
<geneLocation type="plasmid" evidence="4">
    <name>pMaq22A_1p DNA</name>
</geneLocation>
<feature type="region of interest" description="Disordered" evidence="1">
    <location>
        <begin position="1"/>
        <end position="22"/>
    </location>
</feature>
<dbReference type="SUPFAM" id="SSF82693">
    <property type="entry name" value="Multidrug efflux transporter AcrB pore domain, PN1, PN2, PC1 and PC2 subdomains"/>
    <property type="match status" value="2"/>
</dbReference>
<dbReference type="PATRIC" id="fig|270351.10.peg.5901"/>
<dbReference type="Gene3D" id="3.30.70.1320">
    <property type="entry name" value="Multidrug efflux transporter AcrB pore domain like"/>
    <property type="match status" value="1"/>
</dbReference>
<protein>
    <submittedName>
        <fullName evidence="3">Acriflavin resistance protein</fullName>
    </submittedName>
</protein>
<evidence type="ECO:0000313" key="3">
    <source>
        <dbReference type="EMBL" id="BAQ48889.1"/>
    </source>
</evidence>
<evidence type="ECO:0000256" key="1">
    <source>
        <dbReference type="SAM" id="MobiDB-lite"/>
    </source>
</evidence>